<evidence type="ECO:0000256" key="2">
    <source>
        <dbReference type="ARBA" id="ARBA00022723"/>
    </source>
</evidence>
<name>A0A160TSV6_9ZZZZ</name>
<organism evidence="6">
    <name type="scientific">hydrothermal vent metagenome</name>
    <dbReference type="NCBI Taxonomy" id="652676"/>
    <lineage>
        <taxon>unclassified sequences</taxon>
        <taxon>metagenomes</taxon>
        <taxon>ecological metagenomes</taxon>
    </lineage>
</organism>
<proteinExistence type="predicted"/>
<dbReference type="PANTHER" id="PTHR15162:SF7">
    <property type="entry name" value="SUCCINYLGLUTAMATE DESUCCINYLASE"/>
    <property type="match status" value="1"/>
</dbReference>
<reference evidence="6" key="1">
    <citation type="submission" date="2015-10" db="EMBL/GenBank/DDBJ databases">
        <authorList>
            <person name="Gilbert D.G."/>
        </authorList>
    </citation>
    <scope>NUCLEOTIDE SEQUENCE</scope>
</reference>
<dbReference type="InterPro" id="IPR050178">
    <property type="entry name" value="AspA/AstE_fam"/>
</dbReference>
<dbReference type="GO" id="GO:0005829">
    <property type="term" value="C:cytosol"/>
    <property type="evidence" value="ECO:0007669"/>
    <property type="project" value="TreeGrafter"/>
</dbReference>
<evidence type="ECO:0000313" key="6">
    <source>
        <dbReference type="EMBL" id="CUS49877.1"/>
    </source>
</evidence>
<evidence type="ECO:0000256" key="1">
    <source>
        <dbReference type="ARBA" id="ARBA00001947"/>
    </source>
</evidence>
<keyword evidence="3" id="KW-0378">Hydrolase</keyword>
<dbReference type="GO" id="GO:0046872">
    <property type="term" value="F:metal ion binding"/>
    <property type="evidence" value="ECO:0007669"/>
    <property type="project" value="UniProtKB-KW"/>
</dbReference>
<protein>
    <submittedName>
        <fullName evidence="6">Ortholog of Bordetella pertussis (BX470248) BP3300</fullName>
    </submittedName>
</protein>
<dbReference type="SUPFAM" id="SSF53187">
    <property type="entry name" value="Zn-dependent exopeptidases"/>
    <property type="match status" value="1"/>
</dbReference>
<evidence type="ECO:0000256" key="3">
    <source>
        <dbReference type="ARBA" id="ARBA00022801"/>
    </source>
</evidence>
<keyword evidence="4" id="KW-0862">Zinc</keyword>
<keyword evidence="2" id="KW-0479">Metal-binding</keyword>
<evidence type="ECO:0000256" key="4">
    <source>
        <dbReference type="ARBA" id="ARBA00022833"/>
    </source>
</evidence>
<dbReference type="GO" id="GO:0016788">
    <property type="term" value="F:hydrolase activity, acting on ester bonds"/>
    <property type="evidence" value="ECO:0007669"/>
    <property type="project" value="InterPro"/>
</dbReference>
<dbReference type="InterPro" id="IPR055438">
    <property type="entry name" value="AstE_AspA_cat"/>
</dbReference>
<evidence type="ECO:0000259" key="5">
    <source>
        <dbReference type="Pfam" id="PF24827"/>
    </source>
</evidence>
<sequence>MTDPLLDYENDLPVDLDPVDITAYKSGNTGIDYLHTLDSGQPGPHVLISAVVHGNELCGAIAADWLLQQKVMPIAGRLSIGFMNVAAYLSYDPEHPNRSRWVDEDFNRLWGPGVLDDPDRKVTSEVQRAREIRPFLDNVDLLLDIHSMQQPCLPLMMAGMVAKGLELAAKVGLPATVVTDKGHNEGMRMRDYNAFRDPDSPRNALLIECGQHWEATSTEMAKSVMVRFLHATAIMAPDFGAETLKSYPSPQDQNFYRVDEVVTIKTNAFVFEQQWTGFEHLAKGTLIGHDGPRAIIAPFEPTVLIMPTRRLYPGKTAVRLAQPITPND</sequence>
<dbReference type="Gene3D" id="3.40.630.10">
    <property type="entry name" value="Zn peptidases"/>
    <property type="match status" value="1"/>
</dbReference>
<feature type="domain" description="Succinylglutamate desuccinylase/Aspartoacylase catalytic" evidence="5">
    <location>
        <begin position="42"/>
        <end position="213"/>
    </location>
</feature>
<accession>A0A160TSV6</accession>
<dbReference type="PANTHER" id="PTHR15162">
    <property type="entry name" value="ASPARTOACYLASE"/>
    <property type="match status" value="1"/>
</dbReference>
<dbReference type="AlphaFoldDB" id="A0A160TSV6"/>
<dbReference type="EMBL" id="CZRL01000008">
    <property type="protein sequence ID" value="CUS49877.1"/>
    <property type="molecule type" value="Genomic_DNA"/>
</dbReference>
<comment type="cofactor">
    <cofactor evidence="1">
        <name>Zn(2+)</name>
        <dbReference type="ChEBI" id="CHEBI:29105"/>
    </cofactor>
</comment>
<gene>
    <name evidence="6" type="ORF">MGWOODY_XGa2965</name>
</gene>
<dbReference type="Pfam" id="PF24827">
    <property type="entry name" value="AstE_AspA_cat"/>
    <property type="match status" value="1"/>
</dbReference>